<accession>A0A934TQ10</accession>
<dbReference type="AlphaFoldDB" id="A0A934TQ10"/>
<dbReference type="RefSeq" id="WP_201166777.1">
    <property type="nucleotide sequence ID" value="NZ_JAEPWM010000001.1"/>
</dbReference>
<keyword evidence="3" id="KW-1185">Reference proteome</keyword>
<reference evidence="2" key="1">
    <citation type="journal article" date="2012" name="J. Microbiol. Biotechnol.">
        <title>Ramlibacter ginsenosidimutans sp. nov., with ginsenoside-converting activity.</title>
        <authorList>
            <person name="Wang L."/>
            <person name="An D.S."/>
            <person name="Kim S.G."/>
            <person name="Jin F.X."/>
            <person name="Kim S.C."/>
            <person name="Lee S.T."/>
            <person name="Im W.T."/>
        </authorList>
    </citation>
    <scope>NUCLEOTIDE SEQUENCE</scope>
    <source>
        <strain evidence="2">KACC 17527</strain>
    </source>
</reference>
<evidence type="ECO:0000313" key="2">
    <source>
        <dbReference type="EMBL" id="MBK6005441.1"/>
    </source>
</evidence>
<comment type="caution">
    <text evidence="2">The sequence shown here is derived from an EMBL/GenBank/DDBJ whole genome shotgun (WGS) entry which is preliminary data.</text>
</comment>
<reference evidence="2" key="2">
    <citation type="submission" date="2021-01" db="EMBL/GenBank/DDBJ databases">
        <authorList>
            <person name="Kang M."/>
        </authorList>
    </citation>
    <scope>NUCLEOTIDE SEQUENCE</scope>
    <source>
        <strain evidence="2">KACC 17527</strain>
    </source>
</reference>
<name>A0A934TQ10_9BURK</name>
<gene>
    <name evidence="2" type="ORF">JJB11_05005</name>
</gene>
<proteinExistence type="predicted"/>
<evidence type="ECO:0000313" key="3">
    <source>
        <dbReference type="Proteomes" id="UP000630528"/>
    </source>
</evidence>
<evidence type="ECO:0000256" key="1">
    <source>
        <dbReference type="SAM" id="SignalP"/>
    </source>
</evidence>
<dbReference type="EMBL" id="JAEPWM010000001">
    <property type="protein sequence ID" value="MBK6005441.1"/>
    <property type="molecule type" value="Genomic_DNA"/>
</dbReference>
<evidence type="ECO:0008006" key="4">
    <source>
        <dbReference type="Google" id="ProtNLM"/>
    </source>
</evidence>
<keyword evidence="1" id="KW-0732">Signal</keyword>
<organism evidence="2 3">
    <name type="scientific">Ramlibacter ginsenosidimutans</name>
    <dbReference type="NCBI Taxonomy" id="502333"/>
    <lineage>
        <taxon>Bacteria</taxon>
        <taxon>Pseudomonadati</taxon>
        <taxon>Pseudomonadota</taxon>
        <taxon>Betaproteobacteria</taxon>
        <taxon>Burkholderiales</taxon>
        <taxon>Comamonadaceae</taxon>
        <taxon>Ramlibacter</taxon>
    </lineage>
</organism>
<feature type="chain" id="PRO_5037414103" description="DUF2946 domain-containing protein" evidence="1">
    <location>
        <begin position="32"/>
        <end position="115"/>
    </location>
</feature>
<feature type="signal peptide" evidence="1">
    <location>
        <begin position="1"/>
        <end position="31"/>
    </location>
</feature>
<dbReference type="Proteomes" id="UP000630528">
    <property type="component" value="Unassembled WGS sequence"/>
</dbReference>
<sequence>MLLASVRRLLASRRCAWVLACALCLPVAQWASTVHVLQHLQSIAAAQDEKPTLANAACDLCLVAAAIGSGPPAATPHVQALVSLPHANPGCPAFATRVAPPPRHYASRAPPLLHA</sequence>
<protein>
    <recommendedName>
        <fullName evidence="4">DUF2946 domain-containing protein</fullName>
    </recommendedName>
</protein>